<reference evidence="2" key="1">
    <citation type="journal article" date="2019" name="Int. J. Syst. Evol. Microbiol.">
        <title>The Global Catalogue of Microorganisms (GCM) 10K type strain sequencing project: providing services to taxonomists for standard genome sequencing and annotation.</title>
        <authorList>
            <consortium name="The Broad Institute Genomics Platform"/>
            <consortium name="The Broad Institute Genome Sequencing Center for Infectious Disease"/>
            <person name="Wu L."/>
            <person name="Ma J."/>
        </authorList>
    </citation>
    <scope>NUCLEOTIDE SEQUENCE [LARGE SCALE GENOMIC DNA]</scope>
    <source>
        <strain evidence="2">JCM 30331</strain>
    </source>
</reference>
<evidence type="ECO:0000313" key="2">
    <source>
        <dbReference type="Proteomes" id="UP000647587"/>
    </source>
</evidence>
<accession>A0ABQ2F0U1</accession>
<keyword evidence="2" id="KW-1185">Reference proteome</keyword>
<dbReference type="Proteomes" id="UP000647587">
    <property type="component" value="Unassembled WGS sequence"/>
</dbReference>
<protein>
    <submittedName>
        <fullName evidence="1">Uncharacterized protein</fullName>
    </submittedName>
</protein>
<comment type="caution">
    <text evidence="1">The sequence shown here is derived from an EMBL/GenBank/DDBJ whole genome shotgun (WGS) entry which is preliminary data.</text>
</comment>
<gene>
    <name evidence="1" type="ORF">GCM10008955_35030</name>
</gene>
<organism evidence="1 2">
    <name type="scientific">Deinococcus malanensis</name>
    <dbReference type="NCBI Taxonomy" id="1706855"/>
    <lineage>
        <taxon>Bacteria</taxon>
        <taxon>Thermotogati</taxon>
        <taxon>Deinococcota</taxon>
        <taxon>Deinococci</taxon>
        <taxon>Deinococcales</taxon>
        <taxon>Deinococcaceae</taxon>
        <taxon>Deinococcus</taxon>
    </lineage>
</organism>
<evidence type="ECO:0000313" key="1">
    <source>
        <dbReference type="EMBL" id="GGK38131.1"/>
    </source>
</evidence>
<sequence>MVSLPWNRSWLVVIPQATLEQERLGPQLQLVLFGVARATSGGSPAVSDGSGDLGTRHVVQQCNLC</sequence>
<dbReference type="EMBL" id="BMPP01000018">
    <property type="protein sequence ID" value="GGK38131.1"/>
    <property type="molecule type" value="Genomic_DNA"/>
</dbReference>
<name>A0ABQ2F0U1_9DEIO</name>
<proteinExistence type="predicted"/>